<dbReference type="InterPro" id="IPR017946">
    <property type="entry name" value="PLC-like_Pdiesterase_TIM-brl"/>
</dbReference>
<keyword evidence="3" id="KW-1185">Reference proteome</keyword>
<protein>
    <submittedName>
        <fullName evidence="2">Glycerophosphodiester phosphodiesterase</fullName>
    </submittedName>
</protein>
<dbReference type="PROSITE" id="PS51704">
    <property type="entry name" value="GP_PDE"/>
    <property type="match status" value="1"/>
</dbReference>
<evidence type="ECO:0000313" key="2">
    <source>
        <dbReference type="EMBL" id="MFC4564869.1"/>
    </source>
</evidence>
<dbReference type="Proteomes" id="UP001595923">
    <property type="component" value="Unassembled WGS sequence"/>
</dbReference>
<organism evidence="2 3">
    <name type="scientific">Nocardiopsis mangrovi</name>
    <dbReference type="NCBI Taxonomy" id="1179818"/>
    <lineage>
        <taxon>Bacteria</taxon>
        <taxon>Bacillati</taxon>
        <taxon>Actinomycetota</taxon>
        <taxon>Actinomycetes</taxon>
        <taxon>Streptosporangiales</taxon>
        <taxon>Nocardiopsidaceae</taxon>
        <taxon>Nocardiopsis</taxon>
    </lineage>
</organism>
<gene>
    <name evidence="2" type="ORF">ACFO4E_23675</name>
</gene>
<dbReference type="InterPro" id="IPR030395">
    <property type="entry name" value="GP_PDE_dom"/>
</dbReference>
<dbReference type="EMBL" id="JBHSFQ010000029">
    <property type="protein sequence ID" value="MFC4564869.1"/>
    <property type="molecule type" value="Genomic_DNA"/>
</dbReference>
<proteinExistence type="predicted"/>
<dbReference type="SUPFAM" id="SSF51695">
    <property type="entry name" value="PLC-like phosphodiesterases"/>
    <property type="match status" value="1"/>
</dbReference>
<dbReference type="Gene3D" id="3.20.20.190">
    <property type="entry name" value="Phosphatidylinositol (PI) phosphodiesterase"/>
    <property type="match status" value="1"/>
</dbReference>
<dbReference type="PANTHER" id="PTHR46211:SF1">
    <property type="entry name" value="GLYCEROPHOSPHODIESTER PHOSPHODIESTERASE, CYTOPLASMIC"/>
    <property type="match status" value="1"/>
</dbReference>
<comment type="caution">
    <text evidence="2">The sequence shown here is derived from an EMBL/GenBank/DDBJ whole genome shotgun (WGS) entry which is preliminary data.</text>
</comment>
<reference evidence="3" key="1">
    <citation type="journal article" date="2019" name="Int. J. Syst. Evol. Microbiol.">
        <title>The Global Catalogue of Microorganisms (GCM) 10K type strain sequencing project: providing services to taxonomists for standard genome sequencing and annotation.</title>
        <authorList>
            <consortium name="The Broad Institute Genomics Platform"/>
            <consortium name="The Broad Institute Genome Sequencing Center for Infectious Disease"/>
            <person name="Wu L."/>
            <person name="Ma J."/>
        </authorList>
    </citation>
    <scope>NUCLEOTIDE SEQUENCE [LARGE SCALE GENOMIC DNA]</scope>
    <source>
        <strain evidence="3">XZYJ18</strain>
    </source>
</reference>
<evidence type="ECO:0000313" key="3">
    <source>
        <dbReference type="Proteomes" id="UP001595923"/>
    </source>
</evidence>
<feature type="domain" description="GP-PDE" evidence="1">
    <location>
        <begin position="3"/>
        <end position="228"/>
    </location>
</feature>
<dbReference type="RefSeq" id="WP_378578384.1">
    <property type="nucleotide sequence ID" value="NZ_JBHSFQ010000029.1"/>
</dbReference>
<sequence>MPPTITGHRGAMGLEPENTLRSFRRAVAEGCDEIELDLRLSRDGHLVLLHDSDLARTGGTGARIADLTLAEIRALDPDPETRVPTFAEAVDAIPVRVQAEIKDPAVAPALAGLLDAAPALAARTLVTSFDAAVLREVRRLRPDTPVGLITHRAPATGAELVDAARDAGAGTVLCGIEGLTRDHVDACHAAGLQATAWPVPDARTFAEVVAMGIDGVTTDNPHLVRAAPSTA</sequence>
<dbReference type="PROSITE" id="PS50007">
    <property type="entry name" value="PIPLC_X_DOMAIN"/>
    <property type="match status" value="1"/>
</dbReference>
<evidence type="ECO:0000259" key="1">
    <source>
        <dbReference type="PROSITE" id="PS51704"/>
    </source>
</evidence>
<accession>A0ABV9E121</accession>
<name>A0ABV9E121_9ACTN</name>
<dbReference type="Pfam" id="PF03009">
    <property type="entry name" value="GDPD"/>
    <property type="match status" value="1"/>
</dbReference>
<dbReference type="CDD" id="cd08556">
    <property type="entry name" value="GDPD"/>
    <property type="match status" value="1"/>
</dbReference>
<dbReference type="PANTHER" id="PTHR46211">
    <property type="entry name" value="GLYCEROPHOSPHORYL DIESTER PHOSPHODIESTERASE"/>
    <property type="match status" value="1"/>
</dbReference>